<sequence>MPTKKSFWDVKTIRLVSLIILGTFAFETKTALAIRAKWEPFEQPVAGQEGSGAHTVVKGMKVYTTPPARPYIIFGFITAENGLFGFPITRAVTMAKKVGADALLLLDKEKFVVGASGNWVGNNQQQALGNGSGSTGYNYSWGNSSLYYAVIDKYAAIRWVDPSPTSVPDEAFNNRDSSHVKRAIPVQSDMH</sequence>
<evidence type="ECO:0000313" key="2">
    <source>
        <dbReference type="Proteomes" id="UP000663088"/>
    </source>
</evidence>
<evidence type="ECO:0000313" key="1">
    <source>
        <dbReference type="EMBL" id="QSR87201.1"/>
    </source>
</evidence>
<accession>A0ABX7PW33</accession>
<gene>
    <name evidence="1" type="ORF">EM20IM_02340</name>
</gene>
<dbReference type="Proteomes" id="UP000663088">
    <property type="component" value="Chromosome"/>
</dbReference>
<keyword evidence="2" id="KW-1185">Reference proteome</keyword>
<reference evidence="1 2" key="1">
    <citation type="submission" date="2020-12" db="EMBL/GenBank/DDBJ databases">
        <authorList>
            <person name="Awala S.I."/>
            <person name="Gwak J.-H."/>
            <person name="Kim S.-J."/>
            <person name="Rhee S.-K."/>
        </authorList>
    </citation>
    <scope>NUCLEOTIDE SEQUENCE [LARGE SCALE GENOMIC DNA]</scope>
    <source>
        <strain evidence="1 2">IT5</strain>
    </source>
</reference>
<dbReference type="EMBL" id="CP065956">
    <property type="protein sequence ID" value="QSR87201.1"/>
    <property type="molecule type" value="Genomic_DNA"/>
</dbReference>
<organism evidence="1 2">
    <name type="scientific">Candidatus Methylacidiphilum infernorum</name>
    <dbReference type="NCBI Taxonomy" id="511746"/>
    <lineage>
        <taxon>Bacteria</taxon>
        <taxon>Pseudomonadati</taxon>
        <taxon>Verrucomicrobiota</taxon>
        <taxon>Methylacidiphilae</taxon>
        <taxon>Methylacidiphilales</taxon>
        <taxon>Methylacidiphilaceae</taxon>
        <taxon>Methylacidiphilum (ex Ratnadevi et al. 2023)</taxon>
    </lineage>
</organism>
<dbReference type="RefSeq" id="WP_206847650.1">
    <property type="nucleotide sequence ID" value="NZ_CP065956.1"/>
</dbReference>
<proteinExistence type="predicted"/>
<protein>
    <submittedName>
        <fullName evidence="1">Uncharacterized protein</fullName>
    </submittedName>
</protein>
<name>A0ABX7PW33_9BACT</name>